<dbReference type="Pfam" id="PF08757">
    <property type="entry name" value="CotH"/>
    <property type="match status" value="1"/>
</dbReference>
<dbReference type="OrthoDB" id="9803752at2"/>
<proteinExistence type="predicted"/>
<dbReference type="InterPro" id="IPR014867">
    <property type="entry name" value="Spore_coat_CotH_CotH2/3/7"/>
</dbReference>
<dbReference type="STRING" id="477690.SAMN05216474_1257"/>
<protein>
    <submittedName>
        <fullName evidence="1">CotH protein</fullName>
    </submittedName>
</protein>
<gene>
    <name evidence="1" type="ORF">SAMN05216474_1257</name>
</gene>
<dbReference type="EMBL" id="FPAS01000001">
    <property type="protein sequence ID" value="SFT55038.1"/>
    <property type="molecule type" value="Genomic_DNA"/>
</dbReference>
<keyword evidence="2" id="KW-1185">Reference proteome</keyword>
<dbReference type="AlphaFoldDB" id="A0A1I6YXK4"/>
<evidence type="ECO:0000313" key="2">
    <source>
        <dbReference type="Proteomes" id="UP000236454"/>
    </source>
</evidence>
<sequence length="394" mass="46221">MNHLLLILTVALLFACQSPQEETKKELSHLFIDMPQGVGWDQKDSCSFLYVSAQKDSFLLKGGLKCRGGLSSAYGKHNYSLEFTKDFELCNLPAEDDWILHASYIDKTFMRHKLSYDLFRQMSPQNIAPQSSFIQVTYNGDYHGIYLAMQRVNAKILGLSKKDTTAFLFKEPGIFYEHSNQQESKTGNYYFQKHPKFKKVDKHAHLARVNHFLFHASDAEFLADVGKYFDLDNIVDWHLLLLLSNNSDGILKNFYCYQVKDGKGLRIIPWDYDHAFGRDGNGDRNDLERNVDPQRAVLIQRLMTIELNNDYPRKLRERYAELRRSGVFSEINFNTRIEEMRQEILPYIQRNFEQWPVNGAYYPDSNDFEIEVKILSDYFPKRLKMLDNRFGYQK</sequence>
<accession>A0A1I6YXK4</accession>
<dbReference type="PANTHER" id="PTHR40050">
    <property type="entry name" value="INNER SPORE COAT PROTEIN H"/>
    <property type="match status" value="1"/>
</dbReference>
<dbReference type="Proteomes" id="UP000236454">
    <property type="component" value="Unassembled WGS sequence"/>
</dbReference>
<reference evidence="1 2" key="1">
    <citation type="submission" date="2016-10" db="EMBL/GenBank/DDBJ databases">
        <authorList>
            <person name="de Groot N.N."/>
        </authorList>
    </citation>
    <scope>NUCLEOTIDE SEQUENCE [LARGE SCALE GENOMIC DNA]</scope>
    <source>
        <strain evidence="1 2">CGMCC 1.7005</strain>
    </source>
</reference>
<dbReference type="PANTHER" id="PTHR40050:SF1">
    <property type="entry name" value="INNER SPORE COAT PROTEIN H"/>
    <property type="match status" value="1"/>
</dbReference>
<evidence type="ECO:0000313" key="1">
    <source>
        <dbReference type="EMBL" id="SFT55038.1"/>
    </source>
</evidence>
<name>A0A1I6YXK4_9FLAO</name>
<organism evidence="1 2">
    <name type="scientific">Lishizhenia tianjinensis</name>
    <dbReference type="NCBI Taxonomy" id="477690"/>
    <lineage>
        <taxon>Bacteria</taxon>
        <taxon>Pseudomonadati</taxon>
        <taxon>Bacteroidota</taxon>
        <taxon>Flavobacteriia</taxon>
        <taxon>Flavobacteriales</taxon>
        <taxon>Crocinitomicaceae</taxon>
        <taxon>Lishizhenia</taxon>
    </lineage>
</organism>
<dbReference type="RefSeq" id="WP_090247457.1">
    <property type="nucleotide sequence ID" value="NZ_FPAS01000001.1"/>
</dbReference>